<reference evidence="1 2" key="1">
    <citation type="journal article" date="2016" name="Nat. Commun.">
        <title>Ectomycorrhizal ecology is imprinted in the genome of the dominant symbiotic fungus Cenococcum geophilum.</title>
        <authorList>
            <consortium name="DOE Joint Genome Institute"/>
            <person name="Peter M."/>
            <person name="Kohler A."/>
            <person name="Ohm R.A."/>
            <person name="Kuo A."/>
            <person name="Krutzmann J."/>
            <person name="Morin E."/>
            <person name="Arend M."/>
            <person name="Barry K.W."/>
            <person name="Binder M."/>
            <person name="Choi C."/>
            <person name="Clum A."/>
            <person name="Copeland A."/>
            <person name="Grisel N."/>
            <person name="Haridas S."/>
            <person name="Kipfer T."/>
            <person name="LaButti K."/>
            <person name="Lindquist E."/>
            <person name="Lipzen A."/>
            <person name="Maire R."/>
            <person name="Meier B."/>
            <person name="Mihaltcheva S."/>
            <person name="Molinier V."/>
            <person name="Murat C."/>
            <person name="Poggeler S."/>
            <person name="Quandt C.A."/>
            <person name="Sperisen C."/>
            <person name="Tritt A."/>
            <person name="Tisserant E."/>
            <person name="Crous P.W."/>
            <person name="Henrissat B."/>
            <person name="Nehls U."/>
            <person name="Egli S."/>
            <person name="Spatafora J.W."/>
            <person name="Grigoriev I.V."/>
            <person name="Martin F.M."/>
        </authorList>
    </citation>
    <scope>NUCLEOTIDE SEQUENCE [LARGE SCALE GENOMIC DNA]</scope>
    <source>
        <strain evidence="1 2">CBS 459.81</strain>
    </source>
</reference>
<protein>
    <submittedName>
        <fullName evidence="1">Uncharacterized protein</fullName>
    </submittedName>
</protein>
<evidence type="ECO:0000313" key="1">
    <source>
        <dbReference type="EMBL" id="OCK77411.1"/>
    </source>
</evidence>
<dbReference type="Proteomes" id="UP000250266">
    <property type="component" value="Unassembled WGS sequence"/>
</dbReference>
<feature type="non-terminal residue" evidence="1">
    <location>
        <position position="348"/>
    </location>
</feature>
<feature type="non-terminal residue" evidence="1">
    <location>
        <position position="1"/>
    </location>
</feature>
<dbReference type="AlphaFoldDB" id="A0A8E2E573"/>
<accession>A0A8E2E573</accession>
<keyword evidence="2" id="KW-1185">Reference proteome</keyword>
<name>A0A8E2E573_9PEZI</name>
<dbReference type="EMBL" id="KV745130">
    <property type="protein sequence ID" value="OCK77411.1"/>
    <property type="molecule type" value="Genomic_DNA"/>
</dbReference>
<dbReference type="OrthoDB" id="268428at2759"/>
<sequence length="348" mass="40008">EVILAHNSDATVRVIESIDEDADDRSGKVPYTTDFHVIREKLASQSNFLQANLPHQKAGHGPPVFVLKGIHEQPKKVNPSSIAVEAWLAFIHHGIGKLPHHLYAMPPNEVWNVVGVGAEYGICHGSLDGLKPWFFKWYEQNLLQQILARELAFPCFVFDHAEGFMKATKWLAYNCSGHVQESNPTEYRHLHLDPRVFTGAINAARGHLKTVLQRELWGVIEHLYTATCACRKETEFDYQNTLVKLNAWPLERVYQRTAMSTILDRLAKFSFTPATTTCDSRVCQRDFNQVVYKAHDRTSQDFQGLCLDCMRRSRPKNDMTHEDYWRYNYPVNGCWDMGCRFGHGRSTW</sequence>
<evidence type="ECO:0000313" key="2">
    <source>
        <dbReference type="Proteomes" id="UP000250266"/>
    </source>
</evidence>
<organism evidence="1 2">
    <name type="scientific">Lepidopterella palustris CBS 459.81</name>
    <dbReference type="NCBI Taxonomy" id="1314670"/>
    <lineage>
        <taxon>Eukaryota</taxon>
        <taxon>Fungi</taxon>
        <taxon>Dikarya</taxon>
        <taxon>Ascomycota</taxon>
        <taxon>Pezizomycotina</taxon>
        <taxon>Dothideomycetes</taxon>
        <taxon>Pleosporomycetidae</taxon>
        <taxon>Mytilinidiales</taxon>
        <taxon>Argynnaceae</taxon>
        <taxon>Lepidopterella</taxon>
    </lineage>
</organism>
<gene>
    <name evidence="1" type="ORF">K432DRAFT_255035</name>
</gene>
<proteinExistence type="predicted"/>